<dbReference type="PIRSF" id="PIRSF017617">
    <property type="entry name" value="Thr_aldolase"/>
    <property type="match status" value="1"/>
</dbReference>
<reference evidence="8 9" key="1">
    <citation type="submission" date="2017-06" db="EMBL/GenBank/DDBJ databases">
        <title>Complete genome sequence of Nitrospirillum amazonense strain CBAmC, an endophytic nitrogen-fixing and plant growth-promoting bacterium, isolated from sugarcane.</title>
        <authorList>
            <person name="Schwab S."/>
            <person name="dos Santos Teixeira K.R."/>
            <person name="Simoes Araujo J.L."/>
            <person name="Soares Vidal M."/>
            <person name="Borges de Freitas H.R."/>
            <person name="Rivello Crivelaro A.L."/>
            <person name="Bueno de Camargo Nunes A."/>
            <person name="dos Santos C.M."/>
            <person name="Palmeira da Silva Rosa D."/>
            <person name="da Silva Padilha D."/>
            <person name="da Silva E."/>
            <person name="Araujo Terra L."/>
            <person name="Soares Mendes V."/>
            <person name="Farinelli L."/>
            <person name="Magalhaes Cruz L."/>
            <person name="Baldani J.I."/>
        </authorList>
    </citation>
    <scope>NUCLEOTIDE SEQUENCE [LARGE SCALE GENOMIC DNA]</scope>
    <source>
        <strain evidence="8 9">CBAmC</strain>
    </source>
</reference>
<evidence type="ECO:0000259" key="7">
    <source>
        <dbReference type="Pfam" id="PF01212"/>
    </source>
</evidence>
<organism evidence="8 9">
    <name type="scientific">Nitrospirillum viridazoti CBAmc</name>
    <dbReference type="NCBI Taxonomy" id="1441467"/>
    <lineage>
        <taxon>Bacteria</taxon>
        <taxon>Pseudomonadati</taxon>
        <taxon>Pseudomonadota</taxon>
        <taxon>Alphaproteobacteria</taxon>
        <taxon>Rhodospirillales</taxon>
        <taxon>Azospirillaceae</taxon>
        <taxon>Nitrospirillum</taxon>
        <taxon>Nitrospirillum viridazoti</taxon>
    </lineage>
</organism>
<proteinExistence type="inferred from homology"/>
<dbReference type="Gene3D" id="3.40.640.10">
    <property type="entry name" value="Type I PLP-dependent aspartate aminotransferase-like (Major domain)"/>
    <property type="match status" value="1"/>
</dbReference>
<dbReference type="Pfam" id="PF01212">
    <property type="entry name" value="Beta_elim_lyase"/>
    <property type="match status" value="1"/>
</dbReference>
<evidence type="ECO:0000256" key="3">
    <source>
        <dbReference type="ARBA" id="ARBA00011881"/>
    </source>
</evidence>
<feature type="modified residue" description="N6-(pyridoxal phosphate)lysine" evidence="6">
    <location>
        <position position="199"/>
    </location>
</feature>
<comment type="cofactor">
    <cofactor evidence="1">
        <name>pyridoxal 5'-phosphate</name>
        <dbReference type="ChEBI" id="CHEBI:597326"/>
    </cofactor>
</comment>
<dbReference type="PANTHER" id="PTHR48097">
    <property type="entry name" value="L-THREONINE ALDOLASE-RELATED"/>
    <property type="match status" value="1"/>
</dbReference>
<dbReference type="AlphaFoldDB" id="A0A248JLI2"/>
<dbReference type="InterPro" id="IPR015421">
    <property type="entry name" value="PyrdxlP-dep_Trfase_major"/>
</dbReference>
<dbReference type="GO" id="GO:0008732">
    <property type="term" value="F:L-allo-threonine aldolase activity"/>
    <property type="evidence" value="ECO:0007669"/>
    <property type="project" value="TreeGrafter"/>
</dbReference>
<name>A0A248JLI2_9PROT</name>
<dbReference type="Proteomes" id="UP000197153">
    <property type="component" value="Chromosome 1"/>
</dbReference>
<comment type="similarity">
    <text evidence="2">Belongs to the threonine aldolase family.</text>
</comment>
<evidence type="ECO:0000256" key="4">
    <source>
        <dbReference type="ARBA" id="ARBA00022898"/>
    </source>
</evidence>
<dbReference type="KEGG" id="nao:Y958_00790"/>
<gene>
    <name evidence="8" type="ORF">Y958_00790</name>
</gene>
<evidence type="ECO:0000256" key="5">
    <source>
        <dbReference type="ARBA" id="ARBA00023239"/>
    </source>
</evidence>
<evidence type="ECO:0000256" key="2">
    <source>
        <dbReference type="ARBA" id="ARBA00006966"/>
    </source>
</evidence>
<accession>A0A248JLI2</accession>
<keyword evidence="4" id="KW-0663">Pyridoxal phosphate</keyword>
<dbReference type="EMBL" id="CP022110">
    <property type="protein sequence ID" value="ASG19519.1"/>
    <property type="molecule type" value="Genomic_DNA"/>
</dbReference>
<sequence length="336" mass="35204">MIRYDFRSDTVTRPSPAMRQAMANAEVGDDVFGDDPTVKRLEETAAAMLGKAAGLFLPSGTQSNLAALMAHCGRGDEYIVGQMAHCYRWEAGGAAVLGSIQPQPIAHLADGTLALADIQAAIKPDDPHFARTRLLALENTLGGRALPLSYMRDAVDLARRHGLATHLDGARVFNAATALGVPAAEVAAGFDTVSVCLSKGLGAPVGSVLVGEADLITRARRIRKMLGGGLRQVGILAAAGLYALEHNVGRLADDHANARRLAEGLSAFPALTVTPPDTNILFVAVASDVADAFNAHLKAHGVAVTSTYGMQRWVTHLDVDAAAVDAALEIVAAFFR</sequence>
<protein>
    <submittedName>
        <fullName evidence="8">Low-specificity L-threonine aldolase</fullName>
    </submittedName>
</protein>
<evidence type="ECO:0000313" key="9">
    <source>
        <dbReference type="Proteomes" id="UP000197153"/>
    </source>
</evidence>
<comment type="subunit">
    <text evidence="3">Homotetramer.</text>
</comment>
<dbReference type="InterPro" id="IPR001597">
    <property type="entry name" value="ArAA_b-elim_lyase/Thr_aldolase"/>
</dbReference>
<dbReference type="NCBIfam" id="NF007825">
    <property type="entry name" value="PRK10534.1"/>
    <property type="match status" value="1"/>
</dbReference>
<evidence type="ECO:0000256" key="1">
    <source>
        <dbReference type="ARBA" id="ARBA00001933"/>
    </source>
</evidence>
<evidence type="ECO:0000313" key="8">
    <source>
        <dbReference type="EMBL" id="ASG19519.1"/>
    </source>
</evidence>
<dbReference type="RefSeq" id="WP_088870519.1">
    <property type="nucleotide sequence ID" value="NZ_CP022110.1"/>
</dbReference>
<dbReference type="GO" id="GO:0005829">
    <property type="term" value="C:cytosol"/>
    <property type="evidence" value="ECO:0007669"/>
    <property type="project" value="TreeGrafter"/>
</dbReference>
<keyword evidence="5" id="KW-0456">Lyase</keyword>
<dbReference type="InterPro" id="IPR015424">
    <property type="entry name" value="PyrdxlP-dep_Trfase"/>
</dbReference>
<dbReference type="NCBIfam" id="NF041359">
    <property type="entry name" value="GntG_guanitoxin"/>
    <property type="match status" value="1"/>
</dbReference>
<keyword evidence="9" id="KW-1185">Reference proteome</keyword>
<dbReference type="GO" id="GO:0006545">
    <property type="term" value="P:glycine biosynthetic process"/>
    <property type="evidence" value="ECO:0007669"/>
    <property type="project" value="TreeGrafter"/>
</dbReference>
<dbReference type="Gene3D" id="3.90.1150.10">
    <property type="entry name" value="Aspartate Aminotransferase, domain 1"/>
    <property type="match status" value="1"/>
</dbReference>
<dbReference type="PANTHER" id="PTHR48097:SF9">
    <property type="entry name" value="L-THREONINE ALDOLASE"/>
    <property type="match status" value="1"/>
</dbReference>
<dbReference type="FunFam" id="3.40.640.10:FF:000030">
    <property type="entry name" value="Low-specificity L-threonine aldolase"/>
    <property type="match status" value="1"/>
</dbReference>
<dbReference type="InterPro" id="IPR023603">
    <property type="entry name" value="Low_specificity_L-TA-like"/>
</dbReference>
<feature type="domain" description="Aromatic amino acid beta-eliminating lyase/threonine aldolase" evidence="7">
    <location>
        <begin position="5"/>
        <end position="286"/>
    </location>
</feature>
<evidence type="ECO:0000256" key="6">
    <source>
        <dbReference type="PIRSR" id="PIRSR017617-1"/>
    </source>
</evidence>
<dbReference type="GO" id="GO:0006567">
    <property type="term" value="P:L-threonine catabolic process"/>
    <property type="evidence" value="ECO:0007669"/>
    <property type="project" value="TreeGrafter"/>
</dbReference>
<dbReference type="SUPFAM" id="SSF53383">
    <property type="entry name" value="PLP-dependent transferases"/>
    <property type="match status" value="1"/>
</dbReference>
<dbReference type="InterPro" id="IPR015422">
    <property type="entry name" value="PyrdxlP-dep_Trfase_small"/>
</dbReference>